<name>A0A1F4V3Q2_UNCKA</name>
<keyword evidence="2" id="KW-0732">Signal</keyword>
<evidence type="ECO:0000313" key="3">
    <source>
        <dbReference type="EMBL" id="OGC51133.1"/>
    </source>
</evidence>
<dbReference type="Proteomes" id="UP000178771">
    <property type="component" value="Unassembled WGS sequence"/>
</dbReference>
<dbReference type="AlphaFoldDB" id="A0A1F4V3Q2"/>
<evidence type="ECO:0000256" key="2">
    <source>
        <dbReference type="SAM" id="SignalP"/>
    </source>
</evidence>
<protein>
    <submittedName>
        <fullName evidence="3">Uncharacterized protein</fullName>
    </submittedName>
</protein>
<organism evidence="3 4">
    <name type="scientific">candidate division WWE3 bacterium RIFCSPLOWO2_01_FULL_39_13</name>
    <dbReference type="NCBI Taxonomy" id="1802624"/>
    <lineage>
        <taxon>Bacteria</taxon>
        <taxon>Katanobacteria</taxon>
    </lineage>
</organism>
<evidence type="ECO:0000313" key="4">
    <source>
        <dbReference type="Proteomes" id="UP000178771"/>
    </source>
</evidence>
<dbReference type="STRING" id="1802624.A2982_03020"/>
<feature type="region of interest" description="Disordered" evidence="1">
    <location>
        <begin position="48"/>
        <end position="70"/>
    </location>
</feature>
<accession>A0A1F4V3Q2</accession>
<reference evidence="3 4" key="1">
    <citation type="journal article" date="2016" name="Nat. Commun.">
        <title>Thousands of microbial genomes shed light on interconnected biogeochemical processes in an aquifer system.</title>
        <authorList>
            <person name="Anantharaman K."/>
            <person name="Brown C.T."/>
            <person name="Hug L.A."/>
            <person name="Sharon I."/>
            <person name="Castelle C.J."/>
            <person name="Probst A.J."/>
            <person name="Thomas B.C."/>
            <person name="Singh A."/>
            <person name="Wilkins M.J."/>
            <person name="Karaoz U."/>
            <person name="Brodie E.L."/>
            <person name="Williams K.H."/>
            <person name="Hubbard S.S."/>
            <person name="Banfield J.F."/>
        </authorList>
    </citation>
    <scope>NUCLEOTIDE SEQUENCE [LARGE SCALE GENOMIC DNA]</scope>
</reference>
<feature type="compositionally biased region" description="Low complexity" evidence="1">
    <location>
        <begin position="49"/>
        <end position="70"/>
    </location>
</feature>
<sequence>MKKFAIAILLSAFLFTASAPYFKAKAYWNILGFKIPSNISEIKEVINRSGGNNSEDSPESGESGEATSEGQIVVHYTQDDGEEIIRKSTYEGMLAVIKITPDMINGFLDSQVEGKSYMGYTVKSVNISLYDDEAGVDLSMADGKSFTARLGLTSDGRGIALESLENTGSVKFSVIEMAVIKGLLNSAPKKLFEIFPDYKDKFEFITISPNFVDIWVR</sequence>
<evidence type="ECO:0000256" key="1">
    <source>
        <dbReference type="SAM" id="MobiDB-lite"/>
    </source>
</evidence>
<feature type="signal peptide" evidence="2">
    <location>
        <begin position="1"/>
        <end position="19"/>
    </location>
</feature>
<gene>
    <name evidence="3" type="ORF">A2982_03020</name>
</gene>
<proteinExistence type="predicted"/>
<feature type="chain" id="PRO_5009514944" evidence="2">
    <location>
        <begin position="20"/>
        <end position="217"/>
    </location>
</feature>
<dbReference type="EMBL" id="MEVH01000030">
    <property type="protein sequence ID" value="OGC51133.1"/>
    <property type="molecule type" value="Genomic_DNA"/>
</dbReference>
<comment type="caution">
    <text evidence="3">The sequence shown here is derived from an EMBL/GenBank/DDBJ whole genome shotgun (WGS) entry which is preliminary data.</text>
</comment>